<name>A0AAP0P454_9MAGN</name>
<reference evidence="2 3" key="1">
    <citation type="submission" date="2024-01" db="EMBL/GenBank/DDBJ databases">
        <title>Genome assemblies of Stephania.</title>
        <authorList>
            <person name="Yang L."/>
        </authorList>
    </citation>
    <scope>NUCLEOTIDE SEQUENCE [LARGE SCALE GENOMIC DNA]</scope>
    <source>
        <strain evidence="2">JXDWG</strain>
        <tissue evidence="2">Leaf</tissue>
    </source>
</reference>
<dbReference type="AlphaFoldDB" id="A0AAP0P454"/>
<evidence type="ECO:0000256" key="1">
    <source>
        <dbReference type="SAM" id="Phobius"/>
    </source>
</evidence>
<keyword evidence="1" id="KW-0472">Membrane</keyword>
<protein>
    <submittedName>
        <fullName evidence="2">Uncharacterized protein</fullName>
    </submittedName>
</protein>
<keyword evidence="1" id="KW-0812">Transmembrane</keyword>
<evidence type="ECO:0000313" key="2">
    <source>
        <dbReference type="EMBL" id="KAK9126866.1"/>
    </source>
</evidence>
<organism evidence="2 3">
    <name type="scientific">Stephania cephalantha</name>
    <dbReference type="NCBI Taxonomy" id="152367"/>
    <lineage>
        <taxon>Eukaryota</taxon>
        <taxon>Viridiplantae</taxon>
        <taxon>Streptophyta</taxon>
        <taxon>Embryophyta</taxon>
        <taxon>Tracheophyta</taxon>
        <taxon>Spermatophyta</taxon>
        <taxon>Magnoliopsida</taxon>
        <taxon>Ranunculales</taxon>
        <taxon>Menispermaceae</taxon>
        <taxon>Menispermoideae</taxon>
        <taxon>Cissampelideae</taxon>
        <taxon>Stephania</taxon>
    </lineage>
</organism>
<feature type="transmembrane region" description="Helical" evidence="1">
    <location>
        <begin position="44"/>
        <end position="64"/>
    </location>
</feature>
<proteinExistence type="predicted"/>
<comment type="caution">
    <text evidence="2">The sequence shown here is derived from an EMBL/GenBank/DDBJ whole genome shotgun (WGS) entry which is preliminary data.</text>
</comment>
<dbReference type="Proteomes" id="UP001419268">
    <property type="component" value="Unassembled WGS sequence"/>
</dbReference>
<keyword evidence="3" id="KW-1185">Reference proteome</keyword>
<keyword evidence="1" id="KW-1133">Transmembrane helix</keyword>
<gene>
    <name evidence="2" type="ORF">Scep_015712</name>
</gene>
<accession>A0AAP0P454</accession>
<sequence>MSGHFPMTTSSTNTEFCMGEITFLSCQQIHDLLQTGEVFTMFPALHTAVVFKVVLELVWFYKLYLVRCCRRRRSEGHVFTAQFRCHRNKRTTIEINWGPKQGGQFKPELQRNLIRFLCVIFT</sequence>
<evidence type="ECO:0000313" key="3">
    <source>
        <dbReference type="Proteomes" id="UP001419268"/>
    </source>
</evidence>
<dbReference type="EMBL" id="JBBNAG010000006">
    <property type="protein sequence ID" value="KAK9126866.1"/>
    <property type="molecule type" value="Genomic_DNA"/>
</dbReference>